<dbReference type="Gene3D" id="1.25.40.20">
    <property type="entry name" value="Ankyrin repeat-containing domain"/>
    <property type="match status" value="1"/>
</dbReference>
<dbReference type="GO" id="GO:0004842">
    <property type="term" value="F:ubiquitin-protein transferase activity"/>
    <property type="evidence" value="ECO:0007669"/>
    <property type="project" value="TreeGrafter"/>
</dbReference>
<dbReference type="AlphaFoldDB" id="A0A8H5I7B0"/>
<evidence type="ECO:0000256" key="2">
    <source>
        <dbReference type="ARBA" id="ARBA00023043"/>
    </source>
</evidence>
<accession>A0A8H5I7B0</accession>
<evidence type="ECO:0000256" key="1">
    <source>
        <dbReference type="ARBA" id="ARBA00022737"/>
    </source>
</evidence>
<keyword evidence="5" id="KW-1185">Reference proteome</keyword>
<dbReference type="PANTHER" id="PTHR24171:SF8">
    <property type="entry name" value="BRCA1-ASSOCIATED RING DOMAIN PROTEIN 1"/>
    <property type="match status" value="1"/>
</dbReference>
<dbReference type="Proteomes" id="UP000574317">
    <property type="component" value="Unassembled WGS sequence"/>
</dbReference>
<proteinExistence type="predicted"/>
<sequence>MSDASNQPARAGSLTPEMIEFASRMYDAARKGDVATFEQALPAGLPPNLTNDKGDTLLMLAAYHGHADLVKVLIQHGADPNRLNDRGQSPLAGAVFKKEDAVIQNTFYMELNCNTDTKIKELLDGGADPEYGQPSAAECITMFKQEDTWKSKFDAAPGKGQAGKTREAEVKGMATVDRNQSEAELQVEHHHLLDELYRKVLFLILNESVDLKPNIFMYFVFHKTAELQHLSPEEILNFQHLSLVVAYARKVGKNYAQCRCAFLPSAVLMI</sequence>
<name>A0A8H5I7B0_9HYPO</name>
<evidence type="ECO:0000256" key="3">
    <source>
        <dbReference type="PROSITE-ProRule" id="PRU00023"/>
    </source>
</evidence>
<protein>
    <submittedName>
        <fullName evidence="4">Ankyrin</fullName>
    </submittedName>
</protein>
<dbReference type="Pfam" id="PF12796">
    <property type="entry name" value="Ank_2"/>
    <property type="match status" value="1"/>
</dbReference>
<dbReference type="PANTHER" id="PTHR24171">
    <property type="entry name" value="ANKYRIN REPEAT DOMAIN-CONTAINING PROTEIN 39-RELATED"/>
    <property type="match status" value="1"/>
</dbReference>
<gene>
    <name evidence="4" type="ORF">FNAPI_13474</name>
</gene>
<dbReference type="PROSITE" id="PS50297">
    <property type="entry name" value="ANK_REP_REGION"/>
    <property type="match status" value="1"/>
</dbReference>
<reference evidence="4 5" key="1">
    <citation type="submission" date="2020-05" db="EMBL/GenBank/DDBJ databases">
        <title>Identification and distribution of gene clusters putatively required for synthesis of sphingolipid metabolism inhibitors in phylogenetically diverse species of the filamentous fungus Fusarium.</title>
        <authorList>
            <person name="Kim H.-S."/>
            <person name="Busman M."/>
            <person name="Brown D.W."/>
            <person name="Divon H."/>
            <person name="Uhlig S."/>
            <person name="Proctor R.H."/>
        </authorList>
    </citation>
    <scope>NUCLEOTIDE SEQUENCE [LARGE SCALE GENOMIC DNA]</scope>
    <source>
        <strain evidence="4 5">NRRL 25196</strain>
    </source>
</reference>
<dbReference type="EMBL" id="JAAOAO010000842">
    <property type="protein sequence ID" value="KAF5530823.1"/>
    <property type="molecule type" value="Genomic_DNA"/>
</dbReference>
<dbReference type="SMART" id="SM00248">
    <property type="entry name" value="ANK"/>
    <property type="match status" value="3"/>
</dbReference>
<dbReference type="GO" id="GO:0085020">
    <property type="term" value="P:protein K6-linked ubiquitination"/>
    <property type="evidence" value="ECO:0007669"/>
    <property type="project" value="TreeGrafter"/>
</dbReference>
<keyword evidence="2 3" id="KW-0040">ANK repeat</keyword>
<keyword evidence="1" id="KW-0677">Repeat</keyword>
<feature type="repeat" description="ANK" evidence="3">
    <location>
        <begin position="53"/>
        <end position="85"/>
    </location>
</feature>
<evidence type="ECO:0000313" key="4">
    <source>
        <dbReference type="EMBL" id="KAF5530823.1"/>
    </source>
</evidence>
<dbReference type="PROSITE" id="PS50088">
    <property type="entry name" value="ANK_REPEAT"/>
    <property type="match status" value="1"/>
</dbReference>
<dbReference type="InterPro" id="IPR036770">
    <property type="entry name" value="Ankyrin_rpt-contain_sf"/>
</dbReference>
<evidence type="ECO:0000313" key="5">
    <source>
        <dbReference type="Proteomes" id="UP000574317"/>
    </source>
</evidence>
<dbReference type="SUPFAM" id="SSF48403">
    <property type="entry name" value="Ankyrin repeat"/>
    <property type="match status" value="1"/>
</dbReference>
<comment type="caution">
    <text evidence="4">The sequence shown here is derived from an EMBL/GenBank/DDBJ whole genome shotgun (WGS) entry which is preliminary data.</text>
</comment>
<organism evidence="4 5">
    <name type="scientific">Fusarium napiforme</name>
    <dbReference type="NCBI Taxonomy" id="42672"/>
    <lineage>
        <taxon>Eukaryota</taxon>
        <taxon>Fungi</taxon>
        <taxon>Dikarya</taxon>
        <taxon>Ascomycota</taxon>
        <taxon>Pezizomycotina</taxon>
        <taxon>Sordariomycetes</taxon>
        <taxon>Hypocreomycetidae</taxon>
        <taxon>Hypocreales</taxon>
        <taxon>Nectriaceae</taxon>
        <taxon>Fusarium</taxon>
        <taxon>Fusarium fujikuroi species complex</taxon>
    </lineage>
</organism>
<dbReference type="InterPro" id="IPR002110">
    <property type="entry name" value="Ankyrin_rpt"/>
</dbReference>